<feature type="chain" id="PRO_5002347825" evidence="2">
    <location>
        <begin position="22"/>
        <end position="192"/>
    </location>
</feature>
<evidence type="ECO:0000313" key="3">
    <source>
        <dbReference type="EnsemblPlants" id="LPERR02G15400.1"/>
    </source>
</evidence>
<feature type="compositionally biased region" description="Low complexity" evidence="1">
    <location>
        <begin position="132"/>
        <end position="162"/>
    </location>
</feature>
<dbReference type="Gramene" id="LPERR02G15400.1">
    <property type="protein sequence ID" value="LPERR02G15400.1"/>
    <property type="gene ID" value="LPERR02G15400"/>
</dbReference>
<feature type="signal peptide" evidence="2">
    <location>
        <begin position="1"/>
        <end position="21"/>
    </location>
</feature>
<evidence type="ECO:0000256" key="2">
    <source>
        <dbReference type="SAM" id="SignalP"/>
    </source>
</evidence>
<organism evidence="3 4">
    <name type="scientific">Leersia perrieri</name>
    <dbReference type="NCBI Taxonomy" id="77586"/>
    <lineage>
        <taxon>Eukaryota</taxon>
        <taxon>Viridiplantae</taxon>
        <taxon>Streptophyta</taxon>
        <taxon>Embryophyta</taxon>
        <taxon>Tracheophyta</taxon>
        <taxon>Spermatophyta</taxon>
        <taxon>Magnoliopsida</taxon>
        <taxon>Liliopsida</taxon>
        <taxon>Poales</taxon>
        <taxon>Poaceae</taxon>
        <taxon>BOP clade</taxon>
        <taxon>Oryzoideae</taxon>
        <taxon>Oryzeae</taxon>
        <taxon>Oryzinae</taxon>
        <taxon>Leersia</taxon>
    </lineage>
</organism>
<dbReference type="HOGENOM" id="CLU_107766_0_0_1"/>
<dbReference type="AlphaFoldDB" id="A0A0D9VGP3"/>
<accession>A0A0D9VGP3</accession>
<dbReference type="Proteomes" id="UP000032180">
    <property type="component" value="Chromosome 2"/>
</dbReference>
<dbReference type="EnsemblPlants" id="LPERR02G15400.1">
    <property type="protein sequence ID" value="LPERR02G15400.1"/>
    <property type="gene ID" value="LPERR02G15400"/>
</dbReference>
<proteinExistence type="predicted"/>
<keyword evidence="2" id="KW-0732">Signal</keyword>
<dbReference type="eggNOG" id="ENOG502RZ51">
    <property type="taxonomic scope" value="Eukaryota"/>
</dbReference>
<reference evidence="3" key="3">
    <citation type="submission" date="2015-04" db="UniProtKB">
        <authorList>
            <consortium name="EnsemblPlants"/>
        </authorList>
    </citation>
    <scope>IDENTIFICATION</scope>
</reference>
<evidence type="ECO:0000256" key="1">
    <source>
        <dbReference type="SAM" id="MobiDB-lite"/>
    </source>
</evidence>
<reference evidence="4" key="2">
    <citation type="submission" date="2013-12" db="EMBL/GenBank/DDBJ databases">
        <authorList>
            <person name="Yu Y."/>
            <person name="Lee S."/>
            <person name="de Baynast K."/>
            <person name="Wissotski M."/>
            <person name="Liu L."/>
            <person name="Talag J."/>
            <person name="Goicoechea J."/>
            <person name="Angelova A."/>
            <person name="Jetty R."/>
            <person name="Kudrna D."/>
            <person name="Golser W."/>
            <person name="Rivera L."/>
            <person name="Zhang J."/>
            <person name="Wing R."/>
        </authorList>
    </citation>
    <scope>NUCLEOTIDE SEQUENCE</scope>
</reference>
<feature type="region of interest" description="Disordered" evidence="1">
    <location>
        <begin position="132"/>
        <end position="171"/>
    </location>
</feature>
<keyword evidence="4" id="KW-1185">Reference proteome</keyword>
<name>A0A0D9VGP3_9ORYZ</name>
<reference evidence="3 4" key="1">
    <citation type="submission" date="2012-08" db="EMBL/GenBank/DDBJ databases">
        <title>Oryza genome evolution.</title>
        <authorList>
            <person name="Wing R.A."/>
        </authorList>
    </citation>
    <scope>NUCLEOTIDE SEQUENCE</scope>
</reference>
<evidence type="ECO:0000313" key="4">
    <source>
        <dbReference type="Proteomes" id="UP000032180"/>
    </source>
</evidence>
<sequence length="192" mass="19251">MAPRLAATVVVVFFLVVAAHARLGEGGGTLRGSVGCLDCAPGHDLSGVVVAVRCGGGAAPAGLRAAQTDERGGFEVAVPANVDDGVRRGHPRCAARVLGGAEQLCALGSRLAVFTRCGGAVATTTTTTMAAEAAAGAGEQKSPATPRSPRTPTPRQTPAGTTSPPRGATPRYDGPGLPLIYFFPFLPIIGIP</sequence>
<protein>
    <submittedName>
        <fullName evidence="3">Uncharacterized protein</fullName>
    </submittedName>
</protein>